<dbReference type="Gene3D" id="3.40.190.290">
    <property type="match status" value="1"/>
</dbReference>
<dbReference type="GO" id="GO:0003677">
    <property type="term" value="F:DNA binding"/>
    <property type="evidence" value="ECO:0007669"/>
    <property type="project" value="UniProtKB-KW"/>
</dbReference>
<keyword evidence="3" id="KW-0238">DNA-binding</keyword>
<dbReference type="KEGG" id="tvd:SG34_004420"/>
<dbReference type="InterPro" id="IPR058163">
    <property type="entry name" value="LysR-type_TF_proteobact-type"/>
</dbReference>
<dbReference type="EMBL" id="CP059733">
    <property type="protein sequence ID" value="WDE06183.1"/>
    <property type="molecule type" value="Genomic_DNA"/>
</dbReference>
<keyword evidence="7" id="KW-1185">Reference proteome</keyword>
<proteinExistence type="inferred from homology"/>
<dbReference type="GO" id="GO:0003700">
    <property type="term" value="F:DNA-binding transcription factor activity"/>
    <property type="evidence" value="ECO:0007669"/>
    <property type="project" value="InterPro"/>
</dbReference>
<evidence type="ECO:0000256" key="1">
    <source>
        <dbReference type="ARBA" id="ARBA00009437"/>
    </source>
</evidence>
<gene>
    <name evidence="6" type="ORF">SG34_004420</name>
</gene>
<evidence type="ECO:0000313" key="6">
    <source>
        <dbReference type="EMBL" id="WDE06183.1"/>
    </source>
</evidence>
<dbReference type="InterPro" id="IPR005119">
    <property type="entry name" value="LysR_subst-bd"/>
</dbReference>
<dbReference type="AlphaFoldDB" id="A0AAE9Z412"/>
<name>A0AAE9Z412_9GAMM</name>
<sequence length="298" mass="32685">MVFQQALLNEIVAFIAVAEYGSFTLAAASLNSTKSGTGKAVKKLEAELGLKLFNRTTRSVRLTEEGKIFLDAAKSALETINEAKLLLDSRKAEPAGRLRVNLPVGIGRNIVGALKEFTQKYPKVTLELSLTDRFEDAVQGEWDIVVRIGELDDSSFIAKTLCQTKRILCASPEYLARKGTPESLEELRNHDAIMYRLHTGKLRTWVFEKGDGSRTEMSPSPLAIFSDGRSFIDSVIAGLGIAQTYDKALALPMRKGELVELLPETAIPGSPVSALIPSGRAMPAKTKVFIEFLKKQLE</sequence>
<evidence type="ECO:0000256" key="2">
    <source>
        <dbReference type="ARBA" id="ARBA00023015"/>
    </source>
</evidence>
<dbReference type="SUPFAM" id="SSF46785">
    <property type="entry name" value="Winged helix' DNA-binding domain"/>
    <property type="match status" value="1"/>
</dbReference>
<evidence type="ECO:0000313" key="7">
    <source>
        <dbReference type="Proteomes" id="UP000032352"/>
    </source>
</evidence>
<comment type="similarity">
    <text evidence="1">Belongs to the LysR transcriptional regulatory family.</text>
</comment>
<dbReference type="FunFam" id="1.10.10.10:FF:000001">
    <property type="entry name" value="LysR family transcriptional regulator"/>
    <property type="match status" value="1"/>
</dbReference>
<reference evidence="6 7" key="1">
    <citation type="journal article" date="2015" name="Genome Announc.">
        <title>Draft Genome Sequences of Marine Isolates of Thalassomonas viridans and Thalassomonas actiniarum.</title>
        <authorList>
            <person name="Olonade I."/>
            <person name="van Zyl L.J."/>
            <person name="Trindade M."/>
        </authorList>
    </citation>
    <scope>NUCLEOTIDE SEQUENCE [LARGE SCALE GENOMIC DNA]</scope>
    <source>
        <strain evidence="6 7">XOM25</strain>
    </source>
</reference>
<dbReference type="InterPro" id="IPR036388">
    <property type="entry name" value="WH-like_DNA-bd_sf"/>
</dbReference>
<dbReference type="InterPro" id="IPR036390">
    <property type="entry name" value="WH_DNA-bd_sf"/>
</dbReference>
<protein>
    <submittedName>
        <fullName evidence="6">LysR family transcriptional regulator</fullName>
    </submittedName>
</protein>
<keyword evidence="2" id="KW-0805">Transcription regulation</keyword>
<dbReference type="Proteomes" id="UP000032352">
    <property type="component" value="Chromosome"/>
</dbReference>
<dbReference type="Pfam" id="PF03466">
    <property type="entry name" value="LysR_substrate"/>
    <property type="match status" value="1"/>
</dbReference>
<dbReference type="Pfam" id="PF00126">
    <property type="entry name" value="HTH_1"/>
    <property type="match status" value="1"/>
</dbReference>
<dbReference type="CDD" id="cd08422">
    <property type="entry name" value="PBP2_CrgA_like"/>
    <property type="match status" value="1"/>
</dbReference>
<dbReference type="InterPro" id="IPR000847">
    <property type="entry name" value="LysR_HTH_N"/>
</dbReference>
<evidence type="ECO:0000259" key="5">
    <source>
        <dbReference type="PROSITE" id="PS50931"/>
    </source>
</evidence>
<organism evidence="6 7">
    <name type="scientific">Thalassomonas viridans</name>
    <dbReference type="NCBI Taxonomy" id="137584"/>
    <lineage>
        <taxon>Bacteria</taxon>
        <taxon>Pseudomonadati</taxon>
        <taxon>Pseudomonadota</taxon>
        <taxon>Gammaproteobacteria</taxon>
        <taxon>Alteromonadales</taxon>
        <taxon>Colwelliaceae</taxon>
        <taxon>Thalassomonas</taxon>
    </lineage>
</organism>
<keyword evidence="4" id="KW-0804">Transcription</keyword>
<accession>A0AAE9Z412</accession>
<dbReference type="PANTHER" id="PTHR30537:SF5">
    <property type="entry name" value="HTH-TYPE TRANSCRIPTIONAL ACTIVATOR TTDR-RELATED"/>
    <property type="match status" value="1"/>
</dbReference>
<dbReference type="SUPFAM" id="SSF53850">
    <property type="entry name" value="Periplasmic binding protein-like II"/>
    <property type="match status" value="1"/>
</dbReference>
<dbReference type="Gene3D" id="1.10.10.10">
    <property type="entry name" value="Winged helix-like DNA-binding domain superfamily/Winged helix DNA-binding domain"/>
    <property type="match status" value="1"/>
</dbReference>
<dbReference type="PANTHER" id="PTHR30537">
    <property type="entry name" value="HTH-TYPE TRANSCRIPTIONAL REGULATOR"/>
    <property type="match status" value="1"/>
</dbReference>
<dbReference type="PROSITE" id="PS50931">
    <property type="entry name" value="HTH_LYSR"/>
    <property type="match status" value="1"/>
</dbReference>
<evidence type="ECO:0000256" key="3">
    <source>
        <dbReference type="ARBA" id="ARBA00023125"/>
    </source>
</evidence>
<feature type="domain" description="HTH lysR-type" evidence="5">
    <location>
        <begin position="8"/>
        <end position="63"/>
    </location>
</feature>
<reference evidence="6 7" key="2">
    <citation type="journal article" date="2022" name="Mar. Drugs">
        <title>Bioassay-Guided Fractionation Leads to the Detection of Cholic Acid Generated by the Rare Thalassomonas sp.</title>
        <authorList>
            <person name="Pheiffer F."/>
            <person name="Schneider Y.K."/>
            <person name="Hansen E.H."/>
            <person name="Andersen J.H."/>
            <person name="Isaksson J."/>
            <person name="Busche T."/>
            <person name="R C."/>
            <person name="Kalinowski J."/>
            <person name="Zyl L.V."/>
            <person name="Trindade M."/>
        </authorList>
    </citation>
    <scope>NUCLEOTIDE SEQUENCE [LARGE SCALE GENOMIC DNA]</scope>
    <source>
        <strain evidence="6 7">XOM25</strain>
    </source>
</reference>
<evidence type="ECO:0000256" key="4">
    <source>
        <dbReference type="ARBA" id="ARBA00023163"/>
    </source>
</evidence>